<keyword evidence="3" id="KW-1185">Reference proteome</keyword>
<accession>A2E5S2</accession>
<keyword evidence="1" id="KW-0472">Membrane</keyword>
<dbReference type="VEuPathDB" id="TrichDB:TVAGG3_0257080"/>
<proteinExistence type="predicted"/>
<reference evidence="2" key="1">
    <citation type="submission" date="2006-10" db="EMBL/GenBank/DDBJ databases">
        <authorList>
            <person name="Amadeo P."/>
            <person name="Zhao Q."/>
            <person name="Wortman J."/>
            <person name="Fraser-Liggett C."/>
            <person name="Carlton J."/>
        </authorList>
    </citation>
    <scope>NUCLEOTIDE SEQUENCE</scope>
    <source>
        <strain evidence="2">G3</strain>
    </source>
</reference>
<dbReference type="Proteomes" id="UP000001542">
    <property type="component" value="Unassembled WGS sequence"/>
</dbReference>
<dbReference type="EMBL" id="DS113309">
    <property type="protein sequence ID" value="EAY11992.1"/>
    <property type="molecule type" value="Genomic_DNA"/>
</dbReference>
<keyword evidence="1" id="KW-0812">Transmembrane</keyword>
<dbReference type="CDD" id="cd12087">
    <property type="entry name" value="TM_EGFR-like"/>
    <property type="match status" value="1"/>
</dbReference>
<keyword evidence="1" id="KW-1133">Transmembrane helix</keyword>
<dbReference type="KEGG" id="tva:4769952"/>
<feature type="transmembrane region" description="Helical" evidence="1">
    <location>
        <begin position="124"/>
        <end position="148"/>
    </location>
</feature>
<dbReference type="InParanoid" id="A2E5S2"/>
<evidence type="ECO:0000313" key="3">
    <source>
        <dbReference type="Proteomes" id="UP000001542"/>
    </source>
</evidence>
<dbReference type="RefSeq" id="XP_001324215.1">
    <property type="nucleotide sequence ID" value="XM_001324180.1"/>
</dbReference>
<gene>
    <name evidence="2" type="ORF">TVAG_271750</name>
</gene>
<sequence>MIIHRLILKSKHTMKKLISPALKKMQDNHYIICKKTIDSSGNEIIYYRHFTCPDPERFCRTMKLSSMYFDKDPLDPNTKVLEGEPQEKPEWNFDYSDLYNETETENNTEPTKHPTQNNNKLRSIYIALIVIGSLAINVIICTVVFVVFRKKSNDADSDRNLIFLNEINPNDK</sequence>
<protein>
    <submittedName>
        <fullName evidence="2">Uncharacterized protein</fullName>
    </submittedName>
</protein>
<evidence type="ECO:0000256" key="1">
    <source>
        <dbReference type="SAM" id="Phobius"/>
    </source>
</evidence>
<evidence type="ECO:0000313" key="2">
    <source>
        <dbReference type="EMBL" id="EAY11992.1"/>
    </source>
</evidence>
<dbReference type="AlphaFoldDB" id="A2E5S2"/>
<dbReference type="VEuPathDB" id="TrichDB:TVAG_271750"/>
<organism evidence="2 3">
    <name type="scientific">Trichomonas vaginalis (strain ATCC PRA-98 / G3)</name>
    <dbReference type="NCBI Taxonomy" id="412133"/>
    <lineage>
        <taxon>Eukaryota</taxon>
        <taxon>Metamonada</taxon>
        <taxon>Parabasalia</taxon>
        <taxon>Trichomonadida</taxon>
        <taxon>Trichomonadidae</taxon>
        <taxon>Trichomonas</taxon>
    </lineage>
</organism>
<name>A2E5S2_TRIV3</name>
<reference evidence="2" key="2">
    <citation type="journal article" date="2007" name="Science">
        <title>Draft genome sequence of the sexually transmitted pathogen Trichomonas vaginalis.</title>
        <authorList>
            <person name="Carlton J.M."/>
            <person name="Hirt R.P."/>
            <person name="Silva J.C."/>
            <person name="Delcher A.L."/>
            <person name="Schatz M."/>
            <person name="Zhao Q."/>
            <person name="Wortman J.R."/>
            <person name="Bidwell S.L."/>
            <person name="Alsmark U.C.M."/>
            <person name="Besteiro S."/>
            <person name="Sicheritz-Ponten T."/>
            <person name="Noel C.J."/>
            <person name="Dacks J.B."/>
            <person name="Foster P.G."/>
            <person name="Simillion C."/>
            <person name="Van de Peer Y."/>
            <person name="Miranda-Saavedra D."/>
            <person name="Barton G.J."/>
            <person name="Westrop G.D."/>
            <person name="Mueller S."/>
            <person name="Dessi D."/>
            <person name="Fiori P.L."/>
            <person name="Ren Q."/>
            <person name="Paulsen I."/>
            <person name="Zhang H."/>
            <person name="Bastida-Corcuera F.D."/>
            <person name="Simoes-Barbosa A."/>
            <person name="Brown M.T."/>
            <person name="Hayes R.D."/>
            <person name="Mukherjee M."/>
            <person name="Okumura C.Y."/>
            <person name="Schneider R."/>
            <person name="Smith A.J."/>
            <person name="Vanacova S."/>
            <person name="Villalvazo M."/>
            <person name="Haas B.J."/>
            <person name="Pertea M."/>
            <person name="Feldblyum T.V."/>
            <person name="Utterback T.R."/>
            <person name="Shu C.L."/>
            <person name="Osoegawa K."/>
            <person name="de Jong P.J."/>
            <person name="Hrdy I."/>
            <person name="Horvathova L."/>
            <person name="Zubacova Z."/>
            <person name="Dolezal P."/>
            <person name="Malik S.B."/>
            <person name="Logsdon J.M. Jr."/>
            <person name="Henze K."/>
            <person name="Gupta A."/>
            <person name="Wang C.C."/>
            <person name="Dunne R.L."/>
            <person name="Upcroft J.A."/>
            <person name="Upcroft P."/>
            <person name="White O."/>
            <person name="Salzberg S.L."/>
            <person name="Tang P."/>
            <person name="Chiu C.-H."/>
            <person name="Lee Y.-S."/>
            <person name="Embley T.M."/>
            <person name="Coombs G.H."/>
            <person name="Mottram J.C."/>
            <person name="Tachezy J."/>
            <person name="Fraser-Liggett C.M."/>
            <person name="Johnson P.J."/>
        </authorList>
    </citation>
    <scope>NUCLEOTIDE SEQUENCE [LARGE SCALE GENOMIC DNA]</scope>
    <source>
        <strain evidence="2">G3</strain>
    </source>
</reference>